<dbReference type="InterPro" id="IPR052140">
    <property type="entry name" value="Dev_Signal_Hedgehog-like"/>
</dbReference>
<dbReference type="EMBL" id="JWZX01001717">
    <property type="protein sequence ID" value="KOO32642.1"/>
    <property type="molecule type" value="Genomic_DNA"/>
</dbReference>
<sequence length="205" mass="21369">MQIKSSDKVFLRAIERPSRGVAAPTTCPPPGPAAGEAAPCFPSSATVVVASGAKRSLDALQSGDEIFVATAEGVLTTDTVSALSLADNDAVSTFLTEAHHIPVGPSCCATLKTASEIELGDTMWLASTTGAAIPAAVTKIAQVSQKGLHSPVMTHGSFPLVDGVVTAFDSIHMVTAAGYFLPMLERTGTIELFKRAAFHRERKYI</sequence>
<dbReference type="InterPro" id="IPR036844">
    <property type="entry name" value="Hint_dom_sf"/>
</dbReference>
<dbReference type="AlphaFoldDB" id="A0A0M0K232"/>
<reference evidence="3" key="1">
    <citation type="journal article" date="2015" name="PLoS Genet.">
        <title>Genome Sequence and Transcriptome Analyses of Chrysochromulina tobin: Metabolic Tools for Enhanced Algal Fitness in the Prominent Order Prymnesiales (Haptophyceae).</title>
        <authorList>
            <person name="Hovde B.T."/>
            <person name="Deodato C.R."/>
            <person name="Hunsperger H.M."/>
            <person name="Ryken S.A."/>
            <person name="Yost W."/>
            <person name="Jha R.K."/>
            <person name="Patterson J."/>
            <person name="Monnat R.J. Jr."/>
            <person name="Barlow S.B."/>
            <person name="Starkenburg S.R."/>
            <person name="Cattolico R.A."/>
        </authorList>
    </citation>
    <scope>NUCLEOTIDE SEQUENCE</scope>
    <source>
        <strain evidence="3">CCMP291</strain>
    </source>
</reference>
<dbReference type="Pfam" id="PF01079">
    <property type="entry name" value="Hint"/>
    <property type="match status" value="1"/>
</dbReference>
<proteinExistence type="predicted"/>
<comment type="caution">
    <text evidence="2">The sequence shown here is derived from an EMBL/GenBank/DDBJ whole genome shotgun (WGS) entry which is preliminary data.</text>
</comment>
<keyword evidence="3" id="KW-1185">Reference proteome</keyword>
<gene>
    <name evidence="2" type="ORF">Ctob_014545</name>
</gene>
<name>A0A0M0K232_9EUKA</name>
<accession>A0A0M0K232</accession>
<evidence type="ECO:0000259" key="1">
    <source>
        <dbReference type="Pfam" id="PF01079"/>
    </source>
</evidence>
<evidence type="ECO:0000313" key="3">
    <source>
        <dbReference type="Proteomes" id="UP000037460"/>
    </source>
</evidence>
<dbReference type="Gene3D" id="2.170.16.10">
    <property type="entry name" value="Hedgehog/Intein (Hint) domain"/>
    <property type="match status" value="1"/>
</dbReference>
<dbReference type="PANTHER" id="PTHR46706:SF12">
    <property type="entry name" value="PROTEIN QUA-1-RELATED"/>
    <property type="match status" value="1"/>
</dbReference>
<dbReference type="InterPro" id="IPR001767">
    <property type="entry name" value="Hedgehog_Hint"/>
</dbReference>
<feature type="domain" description="Hedgehog protein Hint" evidence="1">
    <location>
        <begin position="35"/>
        <end position="166"/>
    </location>
</feature>
<dbReference type="PANTHER" id="PTHR46706">
    <property type="entry name" value="PROTEIN QUA-1-RELATED"/>
    <property type="match status" value="1"/>
</dbReference>
<organism evidence="2 3">
    <name type="scientific">Chrysochromulina tobinii</name>
    <dbReference type="NCBI Taxonomy" id="1460289"/>
    <lineage>
        <taxon>Eukaryota</taxon>
        <taxon>Haptista</taxon>
        <taxon>Haptophyta</taxon>
        <taxon>Prymnesiophyceae</taxon>
        <taxon>Prymnesiales</taxon>
        <taxon>Chrysochromulinaceae</taxon>
        <taxon>Chrysochromulina</taxon>
    </lineage>
</organism>
<dbReference type="Proteomes" id="UP000037460">
    <property type="component" value="Unassembled WGS sequence"/>
</dbReference>
<dbReference type="GO" id="GO:0016540">
    <property type="term" value="P:protein autoprocessing"/>
    <property type="evidence" value="ECO:0007669"/>
    <property type="project" value="InterPro"/>
</dbReference>
<dbReference type="SUPFAM" id="SSF51294">
    <property type="entry name" value="Hedgehog/intein (Hint) domain"/>
    <property type="match status" value="1"/>
</dbReference>
<evidence type="ECO:0000313" key="2">
    <source>
        <dbReference type="EMBL" id="KOO32642.1"/>
    </source>
</evidence>
<protein>
    <recommendedName>
        <fullName evidence="1">Hedgehog protein Hint domain-containing protein</fullName>
    </recommendedName>
</protein>
<dbReference type="OrthoDB" id="5212at2759"/>